<dbReference type="AlphaFoldDB" id="A0A9D4DSE1"/>
<gene>
    <name evidence="1" type="ORF">DPMN_189212</name>
</gene>
<reference evidence="1" key="1">
    <citation type="journal article" date="2019" name="bioRxiv">
        <title>The Genome of the Zebra Mussel, Dreissena polymorpha: A Resource for Invasive Species Research.</title>
        <authorList>
            <person name="McCartney M.A."/>
            <person name="Auch B."/>
            <person name="Kono T."/>
            <person name="Mallez S."/>
            <person name="Zhang Y."/>
            <person name="Obille A."/>
            <person name="Becker A."/>
            <person name="Abrahante J.E."/>
            <person name="Garbe J."/>
            <person name="Badalamenti J.P."/>
            <person name="Herman A."/>
            <person name="Mangelson H."/>
            <person name="Liachko I."/>
            <person name="Sullivan S."/>
            <person name="Sone E.D."/>
            <person name="Koren S."/>
            <person name="Silverstein K.A.T."/>
            <person name="Beckman K.B."/>
            <person name="Gohl D.M."/>
        </authorList>
    </citation>
    <scope>NUCLEOTIDE SEQUENCE</scope>
    <source>
        <strain evidence="1">Duluth1</strain>
        <tissue evidence="1">Whole animal</tissue>
    </source>
</reference>
<evidence type="ECO:0000313" key="2">
    <source>
        <dbReference type="Proteomes" id="UP000828390"/>
    </source>
</evidence>
<comment type="caution">
    <text evidence="1">The sequence shown here is derived from an EMBL/GenBank/DDBJ whole genome shotgun (WGS) entry which is preliminary data.</text>
</comment>
<name>A0A9D4DSE1_DREPO</name>
<dbReference type="Proteomes" id="UP000828390">
    <property type="component" value="Unassembled WGS sequence"/>
</dbReference>
<protein>
    <submittedName>
        <fullName evidence="1">Uncharacterized protein</fullName>
    </submittedName>
</protein>
<dbReference type="EMBL" id="JAIWYP010000010">
    <property type="protein sequence ID" value="KAH3754536.1"/>
    <property type="molecule type" value="Genomic_DNA"/>
</dbReference>
<organism evidence="1 2">
    <name type="scientific">Dreissena polymorpha</name>
    <name type="common">Zebra mussel</name>
    <name type="synonym">Mytilus polymorpha</name>
    <dbReference type="NCBI Taxonomy" id="45954"/>
    <lineage>
        <taxon>Eukaryota</taxon>
        <taxon>Metazoa</taxon>
        <taxon>Spiralia</taxon>
        <taxon>Lophotrochozoa</taxon>
        <taxon>Mollusca</taxon>
        <taxon>Bivalvia</taxon>
        <taxon>Autobranchia</taxon>
        <taxon>Heteroconchia</taxon>
        <taxon>Euheterodonta</taxon>
        <taxon>Imparidentia</taxon>
        <taxon>Neoheterodontei</taxon>
        <taxon>Myida</taxon>
        <taxon>Dreissenoidea</taxon>
        <taxon>Dreissenidae</taxon>
        <taxon>Dreissena</taxon>
    </lineage>
</organism>
<keyword evidence="2" id="KW-1185">Reference proteome</keyword>
<sequence length="149" mass="16876">MNDSAGHSFIRLPNDVSDLSWHSVVSQKSPEGDPVNAVECLFIVDVVDIQRRFPLQGSFQNDAQGCDLFRARSLLSKACLLVKEMRVCCVVHSVQQDAIKRLSWDGHQCYFSVVGTGTEVAFLGKLDEVTLFPIYWNFFFPYLAEERVK</sequence>
<accession>A0A9D4DSE1</accession>
<proteinExistence type="predicted"/>
<evidence type="ECO:0000313" key="1">
    <source>
        <dbReference type="EMBL" id="KAH3754536.1"/>
    </source>
</evidence>
<reference evidence="1" key="2">
    <citation type="submission" date="2020-11" db="EMBL/GenBank/DDBJ databases">
        <authorList>
            <person name="McCartney M.A."/>
            <person name="Auch B."/>
            <person name="Kono T."/>
            <person name="Mallez S."/>
            <person name="Becker A."/>
            <person name="Gohl D.M."/>
            <person name="Silverstein K.A.T."/>
            <person name="Koren S."/>
            <person name="Bechman K.B."/>
            <person name="Herman A."/>
            <person name="Abrahante J.E."/>
            <person name="Garbe J."/>
        </authorList>
    </citation>
    <scope>NUCLEOTIDE SEQUENCE</scope>
    <source>
        <strain evidence="1">Duluth1</strain>
        <tissue evidence="1">Whole animal</tissue>
    </source>
</reference>